<dbReference type="SUPFAM" id="SSF52058">
    <property type="entry name" value="L domain-like"/>
    <property type="match status" value="1"/>
</dbReference>
<dbReference type="Proteomes" id="UP001359559">
    <property type="component" value="Unassembled WGS sequence"/>
</dbReference>
<evidence type="ECO:0000313" key="2">
    <source>
        <dbReference type="Proteomes" id="UP001359559"/>
    </source>
</evidence>
<accession>A0AAN9PLR4</accession>
<sequence>MSLLAELFPASLKRLELRNCGKLEFSELNQNVLLTSLPLQIFLNLSHLNISDWENLECVSFELKSLPCHMNTLLPELESLWIANCPGIKSFPEGAMPPSLRSLAIRNCKKLLRSPSLATMDMLTDLDIIGPYDGVKSFPEEGLVLLPPSLTSLYLESLQSFETLDCNGLLQQLTIANCPKLENMGGERLPASLIKLQIWNCPLLEERCKTKHPHIWPKISHITGIHVEDRWIS</sequence>
<dbReference type="PANTHER" id="PTHR34630">
    <property type="entry name" value="OS11G0677101 PROTEIN"/>
    <property type="match status" value="1"/>
</dbReference>
<name>A0AAN9PLR4_CLITE</name>
<reference evidence="1 2" key="1">
    <citation type="submission" date="2024-01" db="EMBL/GenBank/DDBJ databases">
        <title>The genomes of 5 underutilized Papilionoideae crops provide insights into root nodulation and disease resistance.</title>
        <authorList>
            <person name="Yuan L."/>
        </authorList>
    </citation>
    <scope>NUCLEOTIDE SEQUENCE [LARGE SCALE GENOMIC DNA]</scope>
    <source>
        <strain evidence="1">LY-2023</strain>
        <tissue evidence="1">Leaf</tissue>
    </source>
</reference>
<comment type="caution">
    <text evidence="1">The sequence shown here is derived from an EMBL/GenBank/DDBJ whole genome shotgun (WGS) entry which is preliminary data.</text>
</comment>
<dbReference type="PANTHER" id="PTHR34630:SF98">
    <property type="entry name" value="LEUCINE-RICH REPEAT DOMAIN, L DOMAIN-CONTAINING PROTEIN"/>
    <property type="match status" value="1"/>
</dbReference>
<dbReference type="InterPro" id="IPR032675">
    <property type="entry name" value="LRR_dom_sf"/>
</dbReference>
<proteinExistence type="predicted"/>
<protein>
    <submittedName>
        <fullName evidence="1">Uncharacterized protein</fullName>
    </submittedName>
</protein>
<dbReference type="EMBL" id="JAYKXN010000003">
    <property type="protein sequence ID" value="KAK7302856.1"/>
    <property type="molecule type" value="Genomic_DNA"/>
</dbReference>
<keyword evidence="2" id="KW-1185">Reference proteome</keyword>
<organism evidence="1 2">
    <name type="scientific">Clitoria ternatea</name>
    <name type="common">Butterfly pea</name>
    <dbReference type="NCBI Taxonomy" id="43366"/>
    <lineage>
        <taxon>Eukaryota</taxon>
        <taxon>Viridiplantae</taxon>
        <taxon>Streptophyta</taxon>
        <taxon>Embryophyta</taxon>
        <taxon>Tracheophyta</taxon>
        <taxon>Spermatophyta</taxon>
        <taxon>Magnoliopsida</taxon>
        <taxon>eudicotyledons</taxon>
        <taxon>Gunneridae</taxon>
        <taxon>Pentapetalae</taxon>
        <taxon>rosids</taxon>
        <taxon>fabids</taxon>
        <taxon>Fabales</taxon>
        <taxon>Fabaceae</taxon>
        <taxon>Papilionoideae</taxon>
        <taxon>50 kb inversion clade</taxon>
        <taxon>NPAAA clade</taxon>
        <taxon>indigoferoid/millettioid clade</taxon>
        <taxon>Phaseoleae</taxon>
        <taxon>Clitoria</taxon>
    </lineage>
</organism>
<dbReference type="Gene3D" id="3.80.10.10">
    <property type="entry name" value="Ribonuclease Inhibitor"/>
    <property type="match status" value="1"/>
</dbReference>
<gene>
    <name evidence="1" type="ORF">RJT34_13753</name>
</gene>
<evidence type="ECO:0000313" key="1">
    <source>
        <dbReference type="EMBL" id="KAK7302856.1"/>
    </source>
</evidence>
<dbReference type="AlphaFoldDB" id="A0AAN9PLR4"/>